<accession>A0A6P0CE82</accession>
<dbReference type="Proteomes" id="UP000468591">
    <property type="component" value="Unassembled WGS sequence"/>
</dbReference>
<dbReference type="Pfam" id="PF18604">
    <property type="entry name" value="PreAtp-grasp"/>
    <property type="match status" value="1"/>
</dbReference>
<organism evidence="2 3">
    <name type="scientific">Sulfitobacter sediminilitoris</name>
    <dbReference type="NCBI Taxonomy" id="2698830"/>
    <lineage>
        <taxon>Bacteria</taxon>
        <taxon>Pseudomonadati</taxon>
        <taxon>Pseudomonadota</taxon>
        <taxon>Alphaproteobacteria</taxon>
        <taxon>Rhodobacterales</taxon>
        <taxon>Roseobacteraceae</taxon>
        <taxon>Sulfitobacter</taxon>
    </lineage>
</organism>
<dbReference type="AlphaFoldDB" id="A0A6P0CE82"/>
<dbReference type="EMBL" id="JAABNT010000008">
    <property type="protein sequence ID" value="NEK23486.1"/>
    <property type="molecule type" value="Genomic_DNA"/>
</dbReference>
<comment type="caution">
    <text evidence="2">The sequence shown here is derived from an EMBL/GenBank/DDBJ whole genome shotgun (WGS) entry which is preliminary data.</text>
</comment>
<protein>
    <recommendedName>
        <fullName evidence="1">Pre ATP-grasp domain-containing protein</fullName>
    </recommendedName>
</protein>
<dbReference type="RefSeq" id="WP_164354410.1">
    <property type="nucleotide sequence ID" value="NZ_JAABNT010000008.1"/>
</dbReference>
<dbReference type="InterPro" id="IPR040754">
    <property type="entry name" value="PreAtp-grasp"/>
</dbReference>
<evidence type="ECO:0000259" key="1">
    <source>
        <dbReference type="Pfam" id="PF18604"/>
    </source>
</evidence>
<gene>
    <name evidence="2" type="ORF">GV827_13855</name>
</gene>
<evidence type="ECO:0000313" key="3">
    <source>
        <dbReference type="Proteomes" id="UP000468591"/>
    </source>
</evidence>
<sequence>MSELRPTKPLPDEEIVEAFLRDEPAFGSALEWGENVRQGIGDGPTLLIGDQSEISLMTPGSGSGLEYRMALLARPGDHVVLRRRDVDYEDYLAEYLGLKDVTFHQASLQSIAPVARQIWTSDKWVEAFAQTARDAGGLTLNPYLTTGNTWRLAKEIADAARVPVHVCGPSPRMARRANDKLWFAGFARQVIGPGATPPTLAAYGPAATAGLVRRLSKTFDQVVIKVPDSAGSAGNLRLDSEGLKQLSLADLRAMIVQRLHATGWQDTYPVLVGVWDSDVIGSPSAQLWLPHLSDGPPVVEGIFEQRLRTEVAAFVGAARSTLPDALQKQFSSEALRIASVLQRLGYFGRCSLDAVICQTADAPPRVHWIECNGRWGGVSIPMTAAGQIIDPLPSKAMAVVQEVLKDRPVRLPDLLELWNDLLFKKGKRKSGLIIMAAPNHPRGGLINLLSVGETQDGADAMLDEAMHRLSGTAPV</sequence>
<feature type="domain" description="Pre ATP-grasp" evidence="1">
    <location>
        <begin position="67"/>
        <end position="156"/>
    </location>
</feature>
<evidence type="ECO:0000313" key="2">
    <source>
        <dbReference type="EMBL" id="NEK23486.1"/>
    </source>
</evidence>
<keyword evidence="3" id="KW-1185">Reference proteome</keyword>
<reference evidence="2 3" key="1">
    <citation type="submission" date="2020-01" db="EMBL/GenBank/DDBJ databases">
        <title>Sulfitobacter sediminilitoris sp. nov., isolated from a tidal flat.</title>
        <authorList>
            <person name="Park S."/>
            <person name="Yoon J.-H."/>
        </authorList>
    </citation>
    <scope>NUCLEOTIDE SEQUENCE [LARGE SCALE GENOMIC DNA]</scope>
    <source>
        <strain evidence="2 3">JBTF-M27</strain>
    </source>
</reference>
<name>A0A6P0CE82_9RHOB</name>
<proteinExistence type="predicted"/>